<dbReference type="PANTHER" id="PTHR30204">
    <property type="entry name" value="REDOX-CYCLING DRUG-SENSING TRANSCRIPTIONAL ACTIVATOR SOXR"/>
    <property type="match status" value="1"/>
</dbReference>
<dbReference type="EMBL" id="JAEUGD010000058">
    <property type="protein sequence ID" value="MBL6447988.1"/>
    <property type="molecule type" value="Genomic_DNA"/>
</dbReference>
<proteinExistence type="predicted"/>
<dbReference type="RefSeq" id="WP_202857528.1">
    <property type="nucleotide sequence ID" value="NZ_JAEUGD010000058.1"/>
</dbReference>
<dbReference type="AlphaFoldDB" id="A0A937FZV6"/>
<dbReference type="PANTHER" id="PTHR30204:SF69">
    <property type="entry name" value="MERR-FAMILY TRANSCRIPTIONAL REGULATOR"/>
    <property type="match status" value="1"/>
</dbReference>
<evidence type="ECO:0000313" key="6">
    <source>
        <dbReference type="EMBL" id="MBL6447988.1"/>
    </source>
</evidence>
<sequence>MGKYSIKELEKLSGIKAHTIRIWEKRYKVITPKRTPTNIRYYSDDDLKKILNISILNNHGHKISKIASLSTSEMYQKVAELSSEESDFELLIDELTICMIELDEGKFDKLLSSYIVRFGFEKTMIDIIYPFLEKIGILWLSDNISPIQEHFISNLVKQKVIVAIDGLTINSQKDAEKVVLFLPEEELHEIALLFFNYLLKKAGYKTFYLGQAVPLNDLEKVVSELRPKYLITCITYYPKGESLEEFITLLSEKFHNTELYITGKPVFDLGVKNTKNTHIFQNAKDLRNIFRLQS</sequence>
<keyword evidence="2" id="KW-0805">Transcription regulation</keyword>
<protein>
    <submittedName>
        <fullName evidence="6">MerR family transcriptional regulator</fullName>
    </submittedName>
</protein>
<dbReference type="InterPro" id="IPR036724">
    <property type="entry name" value="Cobalamin-bd_sf"/>
</dbReference>
<dbReference type="Pfam" id="PF02607">
    <property type="entry name" value="B12-binding_2"/>
    <property type="match status" value="1"/>
</dbReference>
<dbReference type="Gene3D" id="1.10.1660.10">
    <property type="match status" value="1"/>
</dbReference>
<dbReference type="InterPro" id="IPR003759">
    <property type="entry name" value="Cbl-bd_cap"/>
</dbReference>
<dbReference type="InterPro" id="IPR000551">
    <property type="entry name" value="MerR-type_HTH_dom"/>
</dbReference>
<dbReference type="InterPro" id="IPR047057">
    <property type="entry name" value="MerR_fam"/>
</dbReference>
<reference evidence="6" key="1">
    <citation type="submission" date="2021-01" db="EMBL/GenBank/DDBJ databases">
        <title>Fulvivirga kasyanovii gen. nov., sp nov., a novel member of the phylum Bacteroidetes isolated from seawater in a mussel farm.</title>
        <authorList>
            <person name="Zhao L.-H."/>
            <person name="Wang Z.-J."/>
        </authorList>
    </citation>
    <scope>NUCLEOTIDE SEQUENCE</scope>
    <source>
        <strain evidence="6">29W222</strain>
    </source>
</reference>
<dbReference type="Pfam" id="PF13411">
    <property type="entry name" value="MerR_1"/>
    <property type="match status" value="1"/>
</dbReference>
<keyword evidence="3" id="KW-0238">DNA-binding</keyword>
<keyword evidence="7" id="KW-1185">Reference proteome</keyword>
<dbReference type="CDD" id="cd01104">
    <property type="entry name" value="HTH_MlrA-CarA"/>
    <property type="match status" value="1"/>
</dbReference>
<dbReference type="InterPro" id="IPR036594">
    <property type="entry name" value="Meth_synthase_dom"/>
</dbReference>
<feature type="domain" description="HTH merR-type" evidence="5">
    <location>
        <begin position="3"/>
        <end position="72"/>
    </location>
</feature>
<dbReference type="Gene3D" id="1.10.1240.10">
    <property type="entry name" value="Methionine synthase domain"/>
    <property type="match status" value="1"/>
</dbReference>
<dbReference type="GO" id="GO:0031419">
    <property type="term" value="F:cobalamin binding"/>
    <property type="evidence" value="ECO:0007669"/>
    <property type="project" value="InterPro"/>
</dbReference>
<keyword evidence="4" id="KW-0804">Transcription</keyword>
<dbReference type="SUPFAM" id="SSF52242">
    <property type="entry name" value="Cobalamin (vitamin B12)-binding domain"/>
    <property type="match status" value="1"/>
</dbReference>
<dbReference type="PROSITE" id="PS50937">
    <property type="entry name" value="HTH_MERR_2"/>
    <property type="match status" value="1"/>
</dbReference>
<evidence type="ECO:0000259" key="5">
    <source>
        <dbReference type="PROSITE" id="PS50937"/>
    </source>
</evidence>
<name>A0A937FZV6_9BACT</name>
<dbReference type="InterPro" id="IPR009061">
    <property type="entry name" value="DNA-bd_dom_put_sf"/>
</dbReference>
<evidence type="ECO:0000256" key="1">
    <source>
        <dbReference type="ARBA" id="ARBA00022491"/>
    </source>
</evidence>
<comment type="caution">
    <text evidence="6">The sequence shown here is derived from an EMBL/GenBank/DDBJ whole genome shotgun (WGS) entry which is preliminary data.</text>
</comment>
<dbReference type="SUPFAM" id="SSF46955">
    <property type="entry name" value="Putative DNA-binding domain"/>
    <property type="match status" value="1"/>
</dbReference>
<dbReference type="Gene3D" id="3.40.50.280">
    <property type="entry name" value="Cobalamin-binding domain"/>
    <property type="match status" value="1"/>
</dbReference>
<evidence type="ECO:0000256" key="4">
    <source>
        <dbReference type="ARBA" id="ARBA00023163"/>
    </source>
</evidence>
<dbReference type="SMART" id="SM00422">
    <property type="entry name" value="HTH_MERR"/>
    <property type="match status" value="1"/>
</dbReference>
<accession>A0A937FZV6</accession>
<organism evidence="6 7">
    <name type="scientific">Fulvivirga marina</name>
    <dbReference type="NCBI Taxonomy" id="2494733"/>
    <lineage>
        <taxon>Bacteria</taxon>
        <taxon>Pseudomonadati</taxon>
        <taxon>Bacteroidota</taxon>
        <taxon>Cytophagia</taxon>
        <taxon>Cytophagales</taxon>
        <taxon>Fulvivirgaceae</taxon>
        <taxon>Fulvivirga</taxon>
    </lineage>
</organism>
<evidence type="ECO:0000313" key="7">
    <source>
        <dbReference type="Proteomes" id="UP000614216"/>
    </source>
</evidence>
<evidence type="ECO:0000256" key="2">
    <source>
        <dbReference type="ARBA" id="ARBA00023015"/>
    </source>
</evidence>
<dbReference type="GO" id="GO:0003700">
    <property type="term" value="F:DNA-binding transcription factor activity"/>
    <property type="evidence" value="ECO:0007669"/>
    <property type="project" value="InterPro"/>
</dbReference>
<evidence type="ECO:0000256" key="3">
    <source>
        <dbReference type="ARBA" id="ARBA00023125"/>
    </source>
</evidence>
<keyword evidence="1" id="KW-0678">Repressor</keyword>
<dbReference type="GO" id="GO:0046872">
    <property type="term" value="F:metal ion binding"/>
    <property type="evidence" value="ECO:0007669"/>
    <property type="project" value="InterPro"/>
</dbReference>
<dbReference type="Proteomes" id="UP000614216">
    <property type="component" value="Unassembled WGS sequence"/>
</dbReference>
<gene>
    <name evidence="6" type="ORF">JMN32_16850</name>
</gene>
<dbReference type="GO" id="GO:0003677">
    <property type="term" value="F:DNA binding"/>
    <property type="evidence" value="ECO:0007669"/>
    <property type="project" value="UniProtKB-KW"/>
</dbReference>